<sequence length="175" mass="19320">MAAPSFAGSRAARLRPRLRNLISELQVICCGWFRVLCSSEGFDAARAICLTEIELLPQETEDEKETVSSTVYYTNIVIMGNIYKQPLFVIVLFHVAPLTRGWRVLVVVAEKKGNHQAGEREESYARSLEARQPGAIVEESEEGLDYAATEVSYEGLRRPCIGGGREAATAPRDSA</sequence>
<organism evidence="1">
    <name type="scientific">Aegilops tauschii</name>
    <name type="common">Tausch's goatgrass</name>
    <name type="synonym">Aegilops squarrosa</name>
    <dbReference type="NCBI Taxonomy" id="37682"/>
    <lineage>
        <taxon>Eukaryota</taxon>
        <taxon>Viridiplantae</taxon>
        <taxon>Streptophyta</taxon>
        <taxon>Embryophyta</taxon>
        <taxon>Tracheophyta</taxon>
        <taxon>Spermatophyta</taxon>
        <taxon>Magnoliopsida</taxon>
        <taxon>Liliopsida</taxon>
        <taxon>Poales</taxon>
        <taxon>Poaceae</taxon>
        <taxon>BOP clade</taxon>
        <taxon>Pooideae</taxon>
        <taxon>Triticodae</taxon>
        <taxon>Triticeae</taxon>
        <taxon>Triticinae</taxon>
        <taxon>Aegilops</taxon>
    </lineage>
</organism>
<name>M8AW17_AEGTA</name>
<dbReference type="AlphaFoldDB" id="M8AW17"/>
<reference evidence="1" key="1">
    <citation type="submission" date="2015-06" db="UniProtKB">
        <authorList>
            <consortium name="EnsemblPlants"/>
        </authorList>
    </citation>
    <scope>IDENTIFICATION</scope>
</reference>
<proteinExistence type="predicted"/>
<accession>M8AW17</accession>
<protein>
    <submittedName>
        <fullName evidence="1">Uncharacterized protein</fullName>
    </submittedName>
</protein>
<dbReference type="EnsemblPlants" id="EMT05619">
    <property type="protein sequence ID" value="EMT05619"/>
    <property type="gene ID" value="F775_32788"/>
</dbReference>
<evidence type="ECO:0000313" key="1">
    <source>
        <dbReference type="EnsemblPlants" id="EMT05619"/>
    </source>
</evidence>